<dbReference type="CDD" id="cd00332">
    <property type="entry name" value="PAL-HAL"/>
    <property type="match status" value="1"/>
</dbReference>
<dbReference type="InterPro" id="IPR022313">
    <property type="entry name" value="Phe/His_NH3-lyase_AS"/>
</dbReference>
<dbReference type="SUPFAM" id="SSF48557">
    <property type="entry name" value="L-aspartase-like"/>
    <property type="match status" value="1"/>
</dbReference>
<dbReference type="InterPro" id="IPR001106">
    <property type="entry name" value="Aromatic_Lyase"/>
</dbReference>
<protein>
    <submittedName>
        <fullName evidence="1">Histidine ammonia-lyase</fullName>
        <ecNumber evidence="1">4.3.1.3</ecNumber>
    </submittedName>
</protein>
<dbReference type="AlphaFoldDB" id="A0A517W029"/>
<dbReference type="InterPro" id="IPR008948">
    <property type="entry name" value="L-Aspartase-like"/>
</dbReference>
<proteinExistence type="predicted"/>
<reference evidence="1 2" key="1">
    <citation type="submission" date="2019-03" db="EMBL/GenBank/DDBJ databases">
        <title>Deep-cultivation of Planctomycetes and their phenomic and genomic characterization uncovers novel biology.</title>
        <authorList>
            <person name="Wiegand S."/>
            <person name="Jogler M."/>
            <person name="Boedeker C."/>
            <person name="Pinto D."/>
            <person name="Vollmers J."/>
            <person name="Rivas-Marin E."/>
            <person name="Kohn T."/>
            <person name="Peeters S.H."/>
            <person name="Heuer A."/>
            <person name="Rast P."/>
            <person name="Oberbeckmann S."/>
            <person name="Bunk B."/>
            <person name="Jeske O."/>
            <person name="Meyerdierks A."/>
            <person name="Storesund J.E."/>
            <person name="Kallscheuer N."/>
            <person name="Luecker S."/>
            <person name="Lage O.M."/>
            <person name="Pohl T."/>
            <person name="Merkel B.J."/>
            <person name="Hornburger P."/>
            <person name="Mueller R.-W."/>
            <person name="Bruemmer F."/>
            <person name="Labrenz M."/>
            <person name="Spormann A.M."/>
            <person name="Op den Camp H."/>
            <person name="Overmann J."/>
            <person name="Amann R."/>
            <person name="Jetten M.S.M."/>
            <person name="Mascher T."/>
            <person name="Medema M.H."/>
            <person name="Devos D.P."/>
            <person name="Kaster A.-K."/>
            <person name="Ovreas L."/>
            <person name="Rohde M."/>
            <person name="Galperin M.Y."/>
            <person name="Jogler C."/>
        </authorList>
    </citation>
    <scope>NUCLEOTIDE SEQUENCE [LARGE SCALE GENOMIC DNA]</scope>
    <source>
        <strain evidence="1 2">V144</strain>
    </source>
</reference>
<dbReference type="KEGG" id="gaw:V144x_41120"/>
<dbReference type="Pfam" id="PF00221">
    <property type="entry name" value="Lyase_aromatic"/>
    <property type="match status" value="1"/>
</dbReference>
<dbReference type="EMBL" id="CP037920">
    <property type="protein sequence ID" value="QDT98605.1"/>
    <property type="molecule type" value="Genomic_DNA"/>
</dbReference>
<sequence length="548" mass="59608">MTNPASSSEVVLDGGMLSIDTVYQVGLGQVMPRVTNDSLVLKQLAASKAVVDTAVAENKPIYGVTTCFGGMADVAIPNELVNASQRNLLAFLATATGEPVSSRHTRAAMLLRANVLLQGKSGVRREIIDRLIRFICADAIPVVRELGSIGASGDLVPLATIGRAITGHSSRCQILLDGQQIDGLAALKKLELEPIELQAKEGLAIVNGTSFSSAIAANCVYESQTLLAMSLAMQAMMLRALNVQHEPFAAFVHQNKPHAGQLWTAKVMREFLGAESKNGNSTNSIIQDRYSLRCLPQYFGPIVDGMAHVSEVIATEMNSVTDNPLIDSAEQRFYQNGNFLGQYVAIAMDDLRRFLGLLAKHLDVQIAQLVSPEFNHGLPPSLRGDDSRIYNMGLKGLQITGNSIMPLLTYFGNPITEHFPTHAEQFNQNINGLSWTSANMAWRCVDLFQDYMAVASLFAIQAVDLRAKQELGHFDGRALLQKPLVPIYDAIYNACGEKTGQKQPFLGHDDDRWLEADLQMLKQGLKPGKGVISAIKPLVDSFKAAFEV</sequence>
<organism evidence="1 2">
    <name type="scientific">Gimesia aquarii</name>
    <dbReference type="NCBI Taxonomy" id="2527964"/>
    <lineage>
        <taxon>Bacteria</taxon>
        <taxon>Pseudomonadati</taxon>
        <taxon>Planctomycetota</taxon>
        <taxon>Planctomycetia</taxon>
        <taxon>Planctomycetales</taxon>
        <taxon>Planctomycetaceae</taxon>
        <taxon>Gimesia</taxon>
    </lineage>
</organism>
<evidence type="ECO:0000313" key="2">
    <source>
        <dbReference type="Proteomes" id="UP000318704"/>
    </source>
</evidence>
<name>A0A517W029_9PLAN</name>
<accession>A0A517W029</accession>
<gene>
    <name evidence="1" type="primary">hutH</name>
    <name evidence="1" type="ORF">V144x_41120</name>
</gene>
<dbReference type="PROSITE" id="PS00488">
    <property type="entry name" value="PAL_HISTIDASE"/>
    <property type="match status" value="1"/>
</dbReference>
<dbReference type="Proteomes" id="UP000318704">
    <property type="component" value="Chromosome"/>
</dbReference>
<dbReference type="InterPro" id="IPR024083">
    <property type="entry name" value="Fumarase/histidase_N"/>
</dbReference>
<evidence type="ECO:0000313" key="1">
    <source>
        <dbReference type="EMBL" id="QDT98605.1"/>
    </source>
</evidence>
<dbReference type="GO" id="GO:0004397">
    <property type="term" value="F:histidine ammonia-lyase activity"/>
    <property type="evidence" value="ECO:0007669"/>
    <property type="project" value="UniProtKB-EC"/>
</dbReference>
<keyword evidence="1" id="KW-0456">Lyase</keyword>
<dbReference type="RefSeq" id="WP_144987405.1">
    <property type="nucleotide sequence ID" value="NZ_CP037920.1"/>
</dbReference>
<dbReference type="EC" id="4.3.1.3" evidence="1"/>
<dbReference type="Gene3D" id="1.10.275.10">
    <property type="entry name" value="Fumarase/aspartase (N-terminal domain)"/>
    <property type="match status" value="1"/>
</dbReference>
<dbReference type="Gene3D" id="1.20.200.10">
    <property type="entry name" value="Fumarase/aspartase (Central domain)"/>
    <property type="match status" value="1"/>
</dbReference>
<dbReference type="PANTHER" id="PTHR10362">
    <property type="entry name" value="HISTIDINE AMMONIA-LYASE"/>
    <property type="match status" value="1"/>
</dbReference>